<feature type="transmembrane region" description="Helical" evidence="7">
    <location>
        <begin position="49"/>
        <end position="65"/>
    </location>
</feature>
<evidence type="ECO:0000313" key="10">
    <source>
        <dbReference type="Proteomes" id="UP000586042"/>
    </source>
</evidence>
<dbReference type="InterPro" id="IPR020846">
    <property type="entry name" value="MFS_dom"/>
</dbReference>
<feature type="transmembrane region" description="Helical" evidence="7">
    <location>
        <begin position="326"/>
        <end position="346"/>
    </location>
</feature>
<keyword evidence="3" id="KW-1003">Cell membrane</keyword>
<dbReference type="InterPro" id="IPR004638">
    <property type="entry name" value="EmrB-like"/>
</dbReference>
<dbReference type="PANTHER" id="PTHR42718">
    <property type="entry name" value="MAJOR FACILITATOR SUPERFAMILY MULTIDRUG TRANSPORTER MFSC"/>
    <property type="match status" value="1"/>
</dbReference>
<dbReference type="Proteomes" id="UP000586042">
    <property type="component" value="Unassembled WGS sequence"/>
</dbReference>
<feature type="transmembrane region" description="Helical" evidence="7">
    <location>
        <begin position="261"/>
        <end position="285"/>
    </location>
</feature>
<feature type="transmembrane region" description="Helical" evidence="7">
    <location>
        <begin position="352"/>
        <end position="382"/>
    </location>
</feature>
<sequence>MKRQWWTLLVVCGATFMLLLDVTIVAVALPDIQHSLHASFSSLQWTTDAYALSLAALLLTSGSLADQYGRRLLFVIGLAIFTAGSLLCGIAQEQVTLIVSRGVQGVGGAILFATSLALLAGTFQGQQRGVAFGVWGSVAGVATALGPVLGGVITSGINWRGIFLVNLPIGITAIVITLRLVDESRPPRASRIDWLGAVTLTAGLFSLVYALIRASDMGWGEQGVLLCFGSAAVFLAAFVVVESRVPEPMFDLSLLRTPTFVGGSIAAFAMNASLFATFIYLVLYLQNGLGHSAMGTGARLLVSSGSTLVAAMAAGRSLNRVPTRWLIGPGLLLVGIGLLLMTGVSADSDWTYLIPGFIVTGIGAGMVNPPLASTAIGVVSVYRAGMASGVNQTFRQVGIAVGIALYGSIFSASLHDTLRERLANISALRERAHQIADAIRMGTSGQVAAAAPPELRGQANDAIHASFATSLNDVLAAGGIVALIGGVLAFALIRSKDFVSAKAPGQSAQSPPQRTQAP</sequence>
<dbReference type="CDD" id="cd17321">
    <property type="entry name" value="MFS_MMR_MDR_like"/>
    <property type="match status" value="1"/>
</dbReference>
<evidence type="ECO:0000313" key="9">
    <source>
        <dbReference type="EMBL" id="NUW35621.1"/>
    </source>
</evidence>
<organism evidence="9 10">
    <name type="scientific">Nonomuraea montanisoli</name>
    <dbReference type="NCBI Taxonomy" id="2741721"/>
    <lineage>
        <taxon>Bacteria</taxon>
        <taxon>Bacillati</taxon>
        <taxon>Actinomycetota</taxon>
        <taxon>Actinomycetes</taxon>
        <taxon>Streptosporangiales</taxon>
        <taxon>Streptosporangiaceae</taxon>
        <taxon>Nonomuraea</taxon>
    </lineage>
</organism>
<feature type="transmembrane region" description="Helical" evidence="7">
    <location>
        <begin position="223"/>
        <end position="241"/>
    </location>
</feature>
<evidence type="ECO:0000259" key="8">
    <source>
        <dbReference type="PROSITE" id="PS50850"/>
    </source>
</evidence>
<feature type="transmembrane region" description="Helical" evidence="7">
    <location>
        <begin position="132"/>
        <end position="153"/>
    </location>
</feature>
<feature type="domain" description="Major facilitator superfamily (MFS) profile" evidence="8">
    <location>
        <begin position="7"/>
        <end position="497"/>
    </location>
</feature>
<dbReference type="Pfam" id="PF07690">
    <property type="entry name" value="MFS_1"/>
    <property type="match status" value="1"/>
</dbReference>
<feature type="transmembrane region" description="Helical" evidence="7">
    <location>
        <begin position="192"/>
        <end position="211"/>
    </location>
</feature>
<comment type="caution">
    <text evidence="9">The sequence shown here is derived from an EMBL/GenBank/DDBJ whole genome shotgun (WGS) entry which is preliminary data.</text>
</comment>
<dbReference type="PRINTS" id="PR01036">
    <property type="entry name" value="TCRTETB"/>
</dbReference>
<feature type="transmembrane region" description="Helical" evidence="7">
    <location>
        <begin position="297"/>
        <end position="314"/>
    </location>
</feature>
<protein>
    <submittedName>
        <fullName evidence="9">MFS transporter</fullName>
    </submittedName>
</protein>
<evidence type="ECO:0000256" key="2">
    <source>
        <dbReference type="ARBA" id="ARBA00022448"/>
    </source>
</evidence>
<comment type="subcellular location">
    <subcellularLocation>
        <location evidence="1">Cell membrane</location>
        <topology evidence="1">Multi-pass membrane protein</topology>
    </subcellularLocation>
</comment>
<evidence type="ECO:0000256" key="7">
    <source>
        <dbReference type="SAM" id="Phobius"/>
    </source>
</evidence>
<feature type="transmembrane region" description="Helical" evidence="7">
    <location>
        <begin position="474"/>
        <end position="493"/>
    </location>
</feature>
<evidence type="ECO:0000256" key="6">
    <source>
        <dbReference type="ARBA" id="ARBA00023136"/>
    </source>
</evidence>
<feature type="transmembrane region" description="Helical" evidence="7">
    <location>
        <begin position="7"/>
        <end position="29"/>
    </location>
</feature>
<name>A0A7Y6ICI7_9ACTN</name>
<keyword evidence="4 7" id="KW-0812">Transmembrane</keyword>
<dbReference type="RefSeq" id="WP_175593075.1">
    <property type="nucleotide sequence ID" value="NZ_JABWGN010000012.1"/>
</dbReference>
<dbReference type="Gene3D" id="1.20.1250.20">
    <property type="entry name" value="MFS general substrate transporter like domains"/>
    <property type="match status" value="1"/>
</dbReference>
<keyword evidence="2" id="KW-0813">Transport</keyword>
<keyword evidence="5 7" id="KW-1133">Transmembrane helix</keyword>
<proteinExistence type="predicted"/>
<dbReference type="InterPro" id="IPR036259">
    <property type="entry name" value="MFS_trans_sf"/>
</dbReference>
<dbReference type="AlphaFoldDB" id="A0A7Y6ICI7"/>
<dbReference type="NCBIfam" id="TIGR00711">
    <property type="entry name" value="efflux_EmrB"/>
    <property type="match status" value="1"/>
</dbReference>
<dbReference type="InterPro" id="IPR011701">
    <property type="entry name" value="MFS"/>
</dbReference>
<gene>
    <name evidence="9" type="ORF">HTZ77_29940</name>
</gene>
<evidence type="ECO:0000256" key="1">
    <source>
        <dbReference type="ARBA" id="ARBA00004651"/>
    </source>
</evidence>
<dbReference type="Gene3D" id="1.20.1720.10">
    <property type="entry name" value="Multidrug resistance protein D"/>
    <property type="match status" value="1"/>
</dbReference>
<evidence type="ECO:0000256" key="4">
    <source>
        <dbReference type="ARBA" id="ARBA00022692"/>
    </source>
</evidence>
<dbReference type="PANTHER" id="PTHR42718:SF49">
    <property type="entry name" value="EXPORT PROTEIN"/>
    <property type="match status" value="1"/>
</dbReference>
<dbReference type="GO" id="GO:0022857">
    <property type="term" value="F:transmembrane transporter activity"/>
    <property type="evidence" value="ECO:0007669"/>
    <property type="project" value="InterPro"/>
</dbReference>
<dbReference type="EMBL" id="JABWGN010000012">
    <property type="protein sequence ID" value="NUW35621.1"/>
    <property type="molecule type" value="Genomic_DNA"/>
</dbReference>
<feature type="transmembrane region" description="Helical" evidence="7">
    <location>
        <begin position="394"/>
        <end position="414"/>
    </location>
</feature>
<feature type="transmembrane region" description="Helical" evidence="7">
    <location>
        <begin position="72"/>
        <end position="92"/>
    </location>
</feature>
<feature type="transmembrane region" description="Helical" evidence="7">
    <location>
        <begin position="159"/>
        <end position="180"/>
    </location>
</feature>
<accession>A0A7Y6ICI7</accession>
<reference evidence="9 10" key="1">
    <citation type="submission" date="2020-06" db="EMBL/GenBank/DDBJ databases">
        <title>Nonomuraea sp. SMC257, a novel actinomycete isolated from soil.</title>
        <authorList>
            <person name="Chanama M."/>
        </authorList>
    </citation>
    <scope>NUCLEOTIDE SEQUENCE [LARGE SCALE GENOMIC DNA]</scope>
    <source>
        <strain evidence="9 10">SMC257</strain>
    </source>
</reference>
<keyword evidence="6 7" id="KW-0472">Membrane</keyword>
<dbReference type="PROSITE" id="PS50850">
    <property type="entry name" value="MFS"/>
    <property type="match status" value="1"/>
</dbReference>
<dbReference type="GO" id="GO:0005886">
    <property type="term" value="C:plasma membrane"/>
    <property type="evidence" value="ECO:0007669"/>
    <property type="project" value="UniProtKB-SubCell"/>
</dbReference>
<dbReference type="SUPFAM" id="SSF103473">
    <property type="entry name" value="MFS general substrate transporter"/>
    <property type="match status" value="1"/>
</dbReference>
<evidence type="ECO:0000256" key="5">
    <source>
        <dbReference type="ARBA" id="ARBA00022989"/>
    </source>
</evidence>
<evidence type="ECO:0000256" key="3">
    <source>
        <dbReference type="ARBA" id="ARBA00022475"/>
    </source>
</evidence>
<feature type="transmembrane region" description="Helical" evidence="7">
    <location>
        <begin position="98"/>
        <end position="120"/>
    </location>
</feature>
<keyword evidence="10" id="KW-1185">Reference proteome</keyword>